<evidence type="ECO:0000313" key="2">
    <source>
        <dbReference type="EMBL" id="SES27069.1"/>
    </source>
</evidence>
<dbReference type="Proteomes" id="UP000182841">
    <property type="component" value="Unassembled WGS sequence"/>
</dbReference>
<proteinExistence type="predicted"/>
<sequence>MPAGPGADALLTSFRAVEKNLADRDISPDSPRLAPTRPGSILSSRRSSNARNLWIGSGRNAEGVPSRMIL</sequence>
<reference evidence="3" key="1">
    <citation type="submission" date="2016-10" db="EMBL/GenBank/DDBJ databases">
        <authorList>
            <person name="Varghese N."/>
            <person name="Submissions S."/>
        </authorList>
    </citation>
    <scope>NUCLEOTIDE SEQUENCE [LARGE SCALE GENOMIC DNA]</scope>
    <source>
        <strain evidence="3">CGMCC 4.6825</strain>
    </source>
</reference>
<accession>A0A1H9VZV9</accession>
<organism evidence="2 3">
    <name type="scientific">Streptomyces qinglanensis</name>
    <dbReference type="NCBI Taxonomy" id="943816"/>
    <lineage>
        <taxon>Bacteria</taxon>
        <taxon>Bacillati</taxon>
        <taxon>Actinomycetota</taxon>
        <taxon>Actinomycetes</taxon>
        <taxon>Kitasatosporales</taxon>
        <taxon>Streptomycetaceae</taxon>
        <taxon>Streptomyces</taxon>
    </lineage>
</organism>
<dbReference type="EMBL" id="FOGO01000014">
    <property type="protein sequence ID" value="SES27069.1"/>
    <property type="molecule type" value="Genomic_DNA"/>
</dbReference>
<evidence type="ECO:0000313" key="3">
    <source>
        <dbReference type="Proteomes" id="UP000182841"/>
    </source>
</evidence>
<name>A0A1H9VZV9_9ACTN</name>
<feature type="region of interest" description="Disordered" evidence="1">
    <location>
        <begin position="22"/>
        <end position="47"/>
    </location>
</feature>
<protein>
    <submittedName>
        <fullName evidence="2">Uncharacterized protein</fullName>
    </submittedName>
</protein>
<keyword evidence="3" id="KW-1185">Reference proteome</keyword>
<gene>
    <name evidence="2" type="ORF">SAMN05421870_11477</name>
</gene>
<evidence type="ECO:0000256" key="1">
    <source>
        <dbReference type="SAM" id="MobiDB-lite"/>
    </source>
</evidence>
<dbReference type="STRING" id="943816.AN217_04660"/>
<dbReference type="AlphaFoldDB" id="A0A1H9VZV9"/>